<proteinExistence type="inferred from homology"/>
<sequence>AVLCLCVPLLIMVGAGSAIFWILGASVFIIALHAIFHQTPNQDAFGLQMEEV</sequence>
<evidence type="ECO:0000256" key="4">
    <source>
        <dbReference type="ARBA" id="ARBA00023136"/>
    </source>
</evidence>
<name>A0A820NAT2_9BILA</name>
<dbReference type="AlphaFoldDB" id="A0A820NAT2"/>
<dbReference type="InterPro" id="IPR004895">
    <property type="entry name" value="Prenylated_rab_accept_PRA1"/>
</dbReference>
<keyword evidence="4 5" id="KW-0472">Membrane</keyword>
<dbReference type="GO" id="GO:0016020">
    <property type="term" value="C:membrane"/>
    <property type="evidence" value="ECO:0007669"/>
    <property type="project" value="UniProtKB-SubCell"/>
</dbReference>
<reference evidence="6" key="1">
    <citation type="submission" date="2021-02" db="EMBL/GenBank/DDBJ databases">
        <authorList>
            <person name="Nowell W R."/>
        </authorList>
    </citation>
    <scope>NUCLEOTIDE SEQUENCE</scope>
</reference>
<evidence type="ECO:0000256" key="2">
    <source>
        <dbReference type="ARBA" id="ARBA00022692"/>
    </source>
</evidence>
<accession>A0A820NAT2</accession>
<protein>
    <recommendedName>
        <fullName evidence="5">PRA1 family protein</fullName>
    </recommendedName>
</protein>
<evidence type="ECO:0000256" key="5">
    <source>
        <dbReference type="RuleBase" id="RU363107"/>
    </source>
</evidence>
<comment type="subcellular location">
    <subcellularLocation>
        <location evidence="1 5">Membrane</location>
        <topology evidence="1 5">Multi-pass membrane protein</topology>
    </subcellularLocation>
</comment>
<evidence type="ECO:0000256" key="3">
    <source>
        <dbReference type="ARBA" id="ARBA00022989"/>
    </source>
</evidence>
<dbReference type="Proteomes" id="UP000663881">
    <property type="component" value="Unassembled WGS sequence"/>
</dbReference>
<feature type="non-terminal residue" evidence="6">
    <location>
        <position position="1"/>
    </location>
</feature>
<keyword evidence="3 5" id="KW-1133">Transmembrane helix</keyword>
<evidence type="ECO:0000256" key="1">
    <source>
        <dbReference type="ARBA" id="ARBA00004141"/>
    </source>
</evidence>
<dbReference type="Pfam" id="PF03208">
    <property type="entry name" value="PRA1"/>
    <property type="match status" value="1"/>
</dbReference>
<feature type="transmembrane region" description="Helical" evidence="5">
    <location>
        <begin position="18"/>
        <end position="36"/>
    </location>
</feature>
<evidence type="ECO:0000313" key="6">
    <source>
        <dbReference type="EMBL" id="CAF4385538.1"/>
    </source>
</evidence>
<gene>
    <name evidence="6" type="ORF">OKA104_LOCUS50595</name>
</gene>
<comment type="caution">
    <text evidence="6">The sequence shown here is derived from an EMBL/GenBank/DDBJ whole genome shotgun (WGS) entry which is preliminary data.</text>
</comment>
<keyword evidence="2 5" id="KW-0812">Transmembrane</keyword>
<evidence type="ECO:0000313" key="7">
    <source>
        <dbReference type="Proteomes" id="UP000663881"/>
    </source>
</evidence>
<organism evidence="6 7">
    <name type="scientific">Adineta steineri</name>
    <dbReference type="NCBI Taxonomy" id="433720"/>
    <lineage>
        <taxon>Eukaryota</taxon>
        <taxon>Metazoa</taxon>
        <taxon>Spiralia</taxon>
        <taxon>Gnathifera</taxon>
        <taxon>Rotifera</taxon>
        <taxon>Eurotatoria</taxon>
        <taxon>Bdelloidea</taxon>
        <taxon>Adinetida</taxon>
        <taxon>Adinetidae</taxon>
        <taxon>Adineta</taxon>
    </lineage>
</organism>
<comment type="similarity">
    <text evidence="5">Belongs to the PRA1 family.</text>
</comment>
<comment type="caution">
    <text evidence="5">Lacks conserved residue(s) required for the propagation of feature annotation.</text>
</comment>
<dbReference type="EMBL" id="CAJOAY010025732">
    <property type="protein sequence ID" value="CAF4385538.1"/>
    <property type="molecule type" value="Genomic_DNA"/>
</dbReference>